<evidence type="ECO:0000313" key="2">
    <source>
        <dbReference type="Proteomes" id="UP000295131"/>
    </source>
</evidence>
<dbReference type="EMBL" id="SMSI01000002">
    <property type="protein sequence ID" value="TDH35718.1"/>
    <property type="molecule type" value="Genomic_DNA"/>
</dbReference>
<gene>
    <name evidence="1" type="ORF">E2A64_10300</name>
</gene>
<accession>A0A4R5PKA4</accession>
<reference evidence="1 2" key="1">
    <citation type="journal article" date="2013" name="Int. J. Syst. Evol. Microbiol.">
        <title>Hoeflea suaedae sp. nov., an endophytic bacterium isolated from the root of the halophyte Suaeda maritima.</title>
        <authorList>
            <person name="Chung E.J."/>
            <person name="Park J.A."/>
            <person name="Pramanik P."/>
            <person name="Bibi F."/>
            <person name="Jeon C.O."/>
            <person name="Chung Y.R."/>
        </authorList>
    </citation>
    <scope>NUCLEOTIDE SEQUENCE [LARGE SCALE GENOMIC DNA]</scope>
    <source>
        <strain evidence="1 2">YC6898</strain>
    </source>
</reference>
<protein>
    <submittedName>
        <fullName evidence="1">Uncharacterized protein</fullName>
    </submittedName>
</protein>
<evidence type="ECO:0000313" key="1">
    <source>
        <dbReference type="EMBL" id="TDH35718.1"/>
    </source>
</evidence>
<comment type="caution">
    <text evidence="1">The sequence shown here is derived from an EMBL/GenBank/DDBJ whole genome shotgun (WGS) entry which is preliminary data.</text>
</comment>
<dbReference type="RefSeq" id="WP_133284418.1">
    <property type="nucleotide sequence ID" value="NZ_SMSI01000002.1"/>
</dbReference>
<keyword evidence="2" id="KW-1185">Reference proteome</keyword>
<name>A0A4R5PKA4_9HYPH</name>
<sequence>MADVEYDVAGGAKRRMEDMGDGTHAELIVNGGCKSAVNSTGTPLVGDGAFIGEWEVSNFEHACVNVISDQEATLYVDFGILKDGVDPDGDIADEDLVITLAAPRTIYAGVPYFRPLVKMPGRAIRVRLVNGSTPQTSLALLTSFGNNLFPASASDDNEMLVTVTERERNALVAFAKQDVAADGHGILIDISDTANFPHDRTGRIDLTATYFQVDRATNSTGSVRLGVITRVDGTSADVTYVQGVRFDKSNEQHIERDRNYSPSQIKLGVVDGVANRVKGVNATGITAINTGASLESPNGAASVVPGVGDVVLSWTRAAANYDFSISAFYHSEASA</sequence>
<proteinExistence type="predicted"/>
<dbReference type="Proteomes" id="UP000295131">
    <property type="component" value="Unassembled WGS sequence"/>
</dbReference>
<dbReference type="AlphaFoldDB" id="A0A4R5PKA4"/>
<organism evidence="1 2">
    <name type="scientific">Pseudohoeflea suaedae</name>
    <dbReference type="NCBI Taxonomy" id="877384"/>
    <lineage>
        <taxon>Bacteria</taxon>
        <taxon>Pseudomonadati</taxon>
        <taxon>Pseudomonadota</taxon>
        <taxon>Alphaproteobacteria</taxon>
        <taxon>Hyphomicrobiales</taxon>
        <taxon>Rhizobiaceae</taxon>
        <taxon>Pseudohoeflea</taxon>
    </lineage>
</organism>
<dbReference type="OrthoDB" id="7565359at2"/>